<keyword evidence="1" id="KW-0051">Antiviral defense</keyword>
<dbReference type="NCBIfam" id="TIGR01898">
    <property type="entry name" value="cas_TM1791_cmr6"/>
    <property type="match status" value="1"/>
</dbReference>
<organism evidence="3 4">
    <name type="scientific">Candidatus Marsarchaeota G2 archaeon ECH_B_SAG-F08</name>
    <dbReference type="NCBI Taxonomy" id="1978165"/>
    <lineage>
        <taxon>Archaea</taxon>
        <taxon>Candidatus Marsarchaeota</taxon>
        <taxon>Candidatus Marsarchaeota group 2</taxon>
    </lineage>
</organism>
<reference evidence="3 4" key="1">
    <citation type="submission" date="2017-04" db="EMBL/GenBank/DDBJ databases">
        <title>Novel microbial lineages endemic to geothermal iron-oxide mats fill important gaps in the evolutionary history of Archaea.</title>
        <authorList>
            <person name="Jay Z.J."/>
            <person name="Beam J.P."/>
            <person name="Dlakic M."/>
            <person name="Rusch D.B."/>
            <person name="Kozubal M.A."/>
            <person name="Inskeep W.P."/>
        </authorList>
    </citation>
    <scope>NUCLEOTIDE SEQUENCE [LARGE SCALE GENOMIC DNA]</scope>
    <source>
        <strain evidence="3">ECH_B_SAG-F08</strain>
    </source>
</reference>
<protein>
    <submittedName>
        <fullName evidence="3">Type III-B CRISPR module RAMP protein Cmr6</fullName>
    </submittedName>
</protein>
<evidence type="ECO:0000259" key="2">
    <source>
        <dbReference type="Pfam" id="PF03787"/>
    </source>
</evidence>
<dbReference type="InterPro" id="IPR005537">
    <property type="entry name" value="RAMP_III_fam"/>
</dbReference>
<feature type="domain" description="CRISPR type III-associated protein" evidence="2">
    <location>
        <begin position="88"/>
        <end position="232"/>
    </location>
</feature>
<dbReference type="InterPro" id="IPR010172">
    <property type="entry name" value="CRISPR-assoc_prot_TM1791"/>
</dbReference>
<dbReference type="AlphaFoldDB" id="A0A2R6BEH4"/>
<dbReference type="Pfam" id="PF03787">
    <property type="entry name" value="RAMPs"/>
    <property type="match status" value="1"/>
</dbReference>
<accession>A0A2R6BEH4</accession>
<evidence type="ECO:0000256" key="1">
    <source>
        <dbReference type="ARBA" id="ARBA00023118"/>
    </source>
</evidence>
<name>A0A2R6BEH4_9ARCH</name>
<dbReference type="GO" id="GO:0051607">
    <property type="term" value="P:defense response to virus"/>
    <property type="evidence" value="ECO:0007669"/>
    <property type="project" value="UniProtKB-KW"/>
</dbReference>
<dbReference type="EMBL" id="NEXM01000073">
    <property type="protein sequence ID" value="PSN97052.1"/>
    <property type="molecule type" value="Genomic_DNA"/>
</dbReference>
<dbReference type="PANTHER" id="PTHR39965:SF1">
    <property type="entry name" value="CRISPR SYSTEM CMR SUBUNIT CMR6"/>
    <property type="match status" value="1"/>
</dbReference>
<evidence type="ECO:0000313" key="4">
    <source>
        <dbReference type="Proteomes" id="UP000240381"/>
    </source>
</evidence>
<evidence type="ECO:0000313" key="3">
    <source>
        <dbReference type="EMBL" id="PSN97052.1"/>
    </source>
</evidence>
<proteinExistence type="predicted"/>
<dbReference type="Proteomes" id="UP000240381">
    <property type="component" value="Unassembled WGS sequence"/>
</dbReference>
<dbReference type="PANTHER" id="PTHR39965">
    <property type="entry name" value="CRISPR SYSTEM CMR SUBUNIT CMR6"/>
    <property type="match status" value="1"/>
</dbReference>
<gene>
    <name evidence="3" type="ORF">B9Q11_04995</name>
</gene>
<comment type="caution">
    <text evidence="3">The sequence shown here is derived from an EMBL/GenBank/DDBJ whole genome shotgun (WGS) entry which is preliminary data.</text>
</comment>
<sequence>MVNSLLSAIKTYIDDLKNSSNISNARLNARENAMRQLSSYSLNLSLITAYVNDMRKALEKSNECFIEIKFRTLRKFIAGWGPIYFITEVPMAWDLILDVPYIPGSTIKGIIRDYFMELTGDSELTSCVFGDNNSVGKVIFFDSYPTNGGKILTYDIINPHYKGVNNEYDVMPVPIKFLAINEGVEFTTFLAFDKKELEECGKNAFTSLLQSIIFSTRMGWGRRTSRGYGNLEIISKQVELKCPSS</sequence>